<evidence type="ECO:0000256" key="1">
    <source>
        <dbReference type="SAM" id="Phobius"/>
    </source>
</evidence>
<sequence>MLLFLFLFFGRLILLLPFSFFFFFFFFFFFPFFLALFFFFAFFFSAFGFHVLFLRLHFVLRHFLKQLHHLSAEQRAFHRFFHDGHDLLPVLRTFHNGKQHLLEIRRVHQIEHRFLVFRILHQVLVKILVAFLNRFGKISGELRIGHRFFDQFAVAGIGQHVFDRRLNLNTFAGGKQLSCFVFVFFAGFLNRLLSVFRFKYVQNH</sequence>
<keyword evidence="1" id="KW-1133">Transmembrane helix</keyword>
<feature type="transmembrane region" description="Helical" evidence="1">
    <location>
        <begin position="115"/>
        <end position="132"/>
    </location>
</feature>
<evidence type="ECO:0000313" key="2">
    <source>
        <dbReference type="EMBL" id="RAV10292.1"/>
    </source>
</evidence>
<dbReference type="AlphaFoldDB" id="A0A329LT40"/>
<proteinExistence type="predicted"/>
<feature type="transmembrane region" description="Helical" evidence="1">
    <location>
        <begin position="36"/>
        <end position="56"/>
    </location>
</feature>
<organism evidence="2 3">
    <name type="scientific">Paenibacillus contaminans</name>
    <dbReference type="NCBI Taxonomy" id="450362"/>
    <lineage>
        <taxon>Bacteria</taxon>
        <taxon>Bacillati</taxon>
        <taxon>Bacillota</taxon>
        <taxon>Bacilli</taxon>
        <taxon>Bacillales</taxon>
        <taxon>Paenibacillaceae</taxon>
        <taxon>Paenibacillus</taxon>
    </lineage>
</organism>
<name>A0A329LT40_9BACL</name>
<gene>
    <name evidence="2" type="ORF">DQG23_38250</name>
</gene>
<evidence type="ECO:0000313" key="3">
    <source>
        <dbReference type="Proteomes" id="UP000250369"/>
    </source>
</evidence>
<protein>
    <submittedName>
        <fullName evidence="2">Uncharacterized protein</fullName>
    </submittedName>
</protein>
<feature type="transmembrane region" description="Helical" evidence="1">
    <location>
        <begin position="12"/>
        <end position="30"/>
    </location>
</feature>
<keyword evidence="1" id="KW-0812">Transmembrane</keyword>
<reference evidence="2 3" key="1">
    <citation type="journal article" date="2009" name="Int. J. Syst. Evol. Microbiol.">
        <title>Paenibacillus contaminans sp. nov., isolated from a contaminated laboratory plate.</title>
        <authorList>
            <person name="Chou J.H."/>
            <person name="Lee J.H."/>
            <person name="Lin M.C."/>
            <person name="Chang P.S."/>
            <person name="Arun A.B."/>
            <person name="Young C.C."/>
            <person name="Chen W.M."/>
        </authorList>
    </citation>
    <scope>NUCLEOTIDE SEQUENCE [LARGE SCALE GENOMIC DNA]</scope>
    <source>
        <strain evidence="2 3">CKOBP-6</strain>
    </source>
</reference>
<accession>A0A329LT40</accession>
<dbReference type="Proteomes" id="UP000250369">
    <property type="component" value="Unassembled WGS sequence"/>
</dbReference>
<dbReference type="EMBL" id="QMFB01000044">
    <property type="protein sequence ID" value="RAV10292.1"/>
    <property type="molecule type" value="Genomic_DNA"/>
</dbReference>
<comment type="caution">
    <text evidence="2">The sequence shown here is derived from an EMBL/GenBank/DDBJ whole genome shotgun (WGS) entry which is preliminary data.</text>
</comment>
<feature type="transmembrane region" description="Helical" evidence="1">
    <location>
        <begin position="174"/>
        <end position="193"/>
    </location>
</feature>
<keyword evidence="1" id="KW-0472">Membrane</keyword>
<keyword evidence="3" id="KW-1185">Reference proteome</keyword>